<comment type="caution">
    <text evidence="2">The sequence shown here is derived from an EMBL/GenBank/DDBJ whole genome shotgun (WGS) entry which is preliminary data.</text>
</comment>
<proteinExistence type="predicted"/>
<dbReference type="Proteomes" id="UP000077202">
    <property type="component" value="Unassembled WGS sequence"/>
</dbReference>
<name>A0A176VJY8_MARPO</name>
<organism evidence="2 3">
    <name type="scientific">Marchantia polymorpha subsp. ruderalis</name>
    <dbReference type="NCBI Taxonomy" id="1480154"/>
    <lineage>
        <taxon>Eukaryota</taxon>
        <taxon>Viridiplantae</taxon>
        <taxon>Streptophyta</taxon>
        <taxon>Embryophyta</taxon>
        <taxon>Marchantiophyta</taxon>
        <taxon>Marchantiopsida</taxon>
        <taxon>Marchantiidae</taxon>
        <taxon>Marchantiales</taxon>
        <taxon>Marchantiaceae</taxon>
        <taxon>Marchantia</taxon>
    </lineage>
</organism>
<dbReference type="InterPro" id="IPR000182">
    <property type="entry name" value="GNAT_dom"/>
</dbReference>
<gene>
    <name evidence="2" type="ORF">AXG93_154s1360</name>
</gene>
<evidence type="ECO:0000313" key="3">
    <source>
        <dbReference type="Proteomes" id="UP000077202"/>
    </source>
</evidence>
<dbReference type="Pfam" id="PF00583">
    <property type="entry name" value="Acetyltransf_1"/>
    <property type="match status" value="1"/>
</dbReference>
<accession>A0A176VJY8</accession>
<sequence length="302" mass="32148">MASNFSCGIVGLDQTGCVLPSVASGAKPRKSRATRLSSVRSISGPLLPTRLPTSSTISTSEFHTKDPVLRAAASFTASVSDSCRKYPSASRIPSSVQALSTETLFPSSPLVEDEELNLVLESATSGEKLRAAATLRARSFFAYPEGRSITARKMHQKMKADDECAVLTRKIGGLEQGYKRTACLIATCPSSEVPESGRDLHEMCSVSGGIPPFILLTSGVAIYQAMTVAGPRTEGYLVVGTLDLNQGLNLPGEVMGERPTGPEADVKRAYLSNVCVAEEVRRRGVGMELVEYAKETAKLWGG</sequence>
<dbReference type="GO" id="GO:0009507">
    <property type="term" value="C:chloroplast"/>
    <property type="evidence" value="ECO:0007669"/>
    <property type="project" value="TreeGrafter"/>
</dbReference>
<dbReference type="InterPro" id="IPR016181">
    <property type="entry name" value="Acyl_CoA_acyltransferase"/>
</dbReference>
<protein>
    <recommendedName>
        <fullName evidence="1">N-acetyltransferase domain-containing protein</fullName>
    </recommendedName>
</protein>
<evidence type="ECO:0000259" key="1">
    <source>
        <dbReference type="Pfam" id="PF00583"/>
    </source>
</evidence>
<dbReference type="Gene3D" id="3.40.630.30">
    <property type="match status" value="1"/>
</dbReference>
<dbReference type="PANTHER" id="PTHR47876">
    <property type="entry name" value="OS08G0260000 PROTEIN"/>
    <property type="match status" value="1"/>
</dbReference>
<dbReference type="AlphaFoldDB" id="A0A176VJY8"/>
<dbReference type="PANTHER" id="PTHR47876:SF2">
    <property type="entry name" value="GCN5-RELATED N-ACETYLTRANSFERASE 7, CHLOROPLASTIC"/>
    <property type="match status" value="1"/>
</dbReference>
<dbReference type="SUPFAM" id="SSF55729">
    <property type="entry name" value="Acyl-CoA N-acyltransferases (Nat)"/>
    <property type="match status" value="1"/>
</dbReference>
<feature type="domain" description="N-acetyltransferase" evidence="1">
    <location>
        <begin position="261"/>
        <end position="301"/>
    </location>
</feature>
<dbReference type="CDD" id="cd04301">
    <property type="entry name" value="NAT_SF"/>
    <property type="match status" value="1"/>
</dbReference>
<evidence type="ECO:0000313" key="2">
    <source>
        <dbReference type="EMBL" id="OAE20662.1"/>
    </source>
</evidence>
<dbReference type="GO" id="GO:0016747">
    <property type="term" value="F:acyltransferase activity, transferring groups other than amino-acyl groups"/>
    <property type="evidence" value="ECO:0007669"/>
    <property type="project" value="InterPro"/>
</dbReference>
<reference evidence="2" key="1">
    <citation type="submission" date="2016-03" db="EMBL/GenBank/DDBJ databases">
        <title>Mechanisms controlling the formation of the plant cell surface in tip-growing cells are functionally conserved among land plants.</title>
        <authorList>
            <person name="Honkanen S."/>
            <person name="Jones V.A."/>
            <person name="Morieri G."/>
            <person name="Champion C."/>
            <person name="Hetherington A.J."/>
            <person name="Kelly S."/>
            <person name="Saint-Marcoux D."/>
            <person name="Proust H."/>
            <person name="Prescott H."/>
            <person name="Dolan L."/>
        </authorList>
    </citation>
    <scope>NUCLEOTIDE SEQUENCE [LARGE SCALE GENOMIC DNA]</scope>
    <source>
        <tissue evidence="2">Whole gametophyte</tissue>
    </source>
</reference>
<keyword evidence="3" id="KW-1185">Reference proteome</keyword>
<dbReference type="EMBL" id="LVLJ01003591">
    <property type="protein sequence ID" value="OAE20662.1"/>
    <property type="molecule type" value="Genomic_DNA"/>
</dbReference>